<evidence type="ECO:0000313" key="1">
    <source>
        <dbReference type="EMBL" id="PIR91283.1"/>
    </source>
</evidence>
<dbReference type="EMBL" id="PFAV01000044">
    <property type="protein sequence ID" value="PIR91283.1"/>
    <property type="molecule type" value="Genomic_DNA"/>
</dbReference>
<organism evidence="1 2">
    <name type="scientific">bacterium (Candidatus Gribaldobacteria) CG10_big_fil_rev_8_21_14_0_10_41_12</name>
    <dbReference type="NCBI Taxonomy" id="2014277"/>
    <lineage>
        <taxon>Bacteria</taxon>
        <taxon>Candidatus Gribaldobacteria</taxon>
    </lineage>
</organism>
<comment type="caution">
    <text evidence="1">The sequence shown here is derived from an EMBL/GenBank/DDBJ whole genome shotgun (WGS) entry which is preliminary data.</text>
</comment>
<reference evidence="2" key="1">
    <citation type="submission" date="2017-09" db="EMBL/GenBank/DDBJ databases">
        <title>Depth-based differentiation of microbial function through sediment-hosted aquifers and enrichment of novel symbionts in the deep terrestrial subsurface.</title>
        <authorList>
            <person name="Probst A.J."/>
            <person name="Ladd B."/>
            <person name="Jarett J.K."/>
            <person name="Geller-Mcgrath D.E."/>
            <person name="Sieber C.M.K."/>
            <person name="Emerson J.B."/>
            <person name="Anantharaman K."/>
            <person name="Thomas B.C."/>
            <person name="Malmstrom R."/>
            <person name="Stieglmeier M."/>
            <person name="Klingl A."/>
            <person name="Woyke T."/>
            <person name="Ryan C.M."/>
            <person name="Banfield J.F."/>
        </authorList>
    </citation>
    <scope>NUCLEOTIDE SEQUENCE [LARGE SCALE GENOMIC DNA]</scope>
</reference>
<evidence type="ECO:0000313" key="2">
    <source>
        <dbReference type="Proteomes" id="UP000228906"/>
    </source>
</evidence>
<name>A0A2H0UWV0_9BACT</name>
<dbReference type="AlphaFoldDB" id="A0A2H0UWV0"/>
<gene>
    <name evidence="1" type="ORF">COU03_02515</name>
</gene>
<protein>
    <submittedName>
        <fullName evidence="1">Uncharacterized protein</fullName>
    </submittedName>
</protein>
<accession>A0A2H0UWV0</accession>
<proteinExistence type="predicted"/>
<sequence length="510" mass="58747">MDILVLCDQAKKTARNWAKNQLPTIKNKVKPLKNFPDEIILDGLVNNWFELFDEKIKNRQEKFYLAQTASAIKKVEVSVYRKALKKVGKKQLNCWGIDEKQRNLLLGDTATPGLLEVAGRADSLFLRFLQASYFSPQLLDNQPAKQKSFAVINKLFPKESGDISLGLINISQQNCWFSEEQSSLLFQRYLKILSSFFSDLNYKKIVKKQKAIEKIYSQCLRSGFPIVLTPPLETSQFEPYLDPELRISFRDKKTKNQEKTFQTLKKNLSGIIKNKQIEQRDIFLVNPIVSFGVNLVFCGTAQEKPEIVIFLREQKESYDKALPTIVNKFMAAAINETTVEKMSLFLTIFHEIFHLTGENSPCLKNLIKKTSGKLGLRDALETEAEILYRPWLLKMSESKKLFGHKEQWAYAMTASSLQALKDLPENNSYFKAACYTLNELFAQKIVYLKNKQFYIKKENNYQDFSYAQNQLVKNYLLALKKNNFPSVSYLLANLKPNKQLCSAISFLKAS</sequence>
<dbReference type="Proteomes" id="UP000228906">
    <property type="component" value="Unassembled WGS sequence"/>
</dbReference>